<dbReference type="SUPFAM" id="SSF54523">
    <property type="entry name" value="Pili subunits"/>
    <property type="match status" value="1"/>
</dbReference>
<comment type="caution">
    <text evidence="1">The sequence shown here is derived from an EMBL/GenBank/DDBJ whole genome shotgun (WGS) entry which is preliminary data.</text>
</comment>
<dbReference type="PROSITE" id="PS00409">
    <property type="entry name" value="PROKAR_NTER_METHYL"/>
    <property type="match status" value="1"/>
</dbReference>
<evidence type="ECO:0000313" key="1">
    <source>
        <dbReference type="EMBL" id="OHA51365.1"/>
    </source>
</evidence>
<accession>A0A1G2PSR8</accession>
<reference evidence="1 2" key="1">
    <citation type="journal article" date="2016" name="Nat. Commun.">
        <title>Thousands of microbial genomes shed light on interconnected biogeochemical processes in an aquifer system.</title>
        <authorList>
            <person name="Anantharaman K."/>
            <person name="Brown C.T."/>
            <person name="Hug L.A."/>
            <person name="Sharon I."/>
            <person name="Castelle C.J."/>
            <person name="Probst A.J."/>
            <person name="Thomas B.C."/>
            <person name="Singh A."/>
            <person name="Wilkins M.J."/>
            <person name="Karaoz U."/>
            <person name="Brodie E.L."/>
            <person name="Williams K.H."/>
            <person name="Hubbard S.S."/>
            <person name="Banfield J.F."/>
        </authorList>
    </citation>
    <scope>NUCLEOTIDE SEQUENCE [LARGE SCALE GENOMIC DNA]</scope>
</reference>
<name>A0A1G2PSR8_9BACT</name>
<dbReference type="Pfam" id="PF07963">
    <property type="entry name" value="N_methyl"/>
    <property type="match status" value="1"/>
</dbReference>
<dbReference type="AlphaFoldDB" id="A0A1G2PSR8"/>
<evidence type="ECO:0000313" key="2">
    <source>
        <dbReference type="Proteomes" id="UP000178646"/>
    </source>
</evidence>
<dbReference type="Gene3D" id="3.30.700.10">
    <property type="entry name" value="Glycoprotein, Type 4 Pilin"/>
    <property type="match status" value="1"/>
</dbReference>
<dbReference type="InterPro" id="IPR012902">
    <property type="entry name" value="N_methyl_site"/>
</dbReference>
<dbReference type="InterPro" id="IPR045584">
    <property type="entry name" value="Pilin-like"/>
</dbReference>
<proteinExistence type="predicted"/>
<protein>
    <recommendedName>
        <fullName evidence="3">General secretion pathway GspH domain-containing protein</fullName>
    </recommendedName>
</protein>
<evidence type="ECO:0008006" key="3">
    <source>
        <dbReference type="Google" id="ProtNLM"/>
    </source>
</evidence>
<dbReference type="EMBL" id="MHSU01000004">
    <property type="protein sequence ID" value="OHA51365.1"/>
    <property type="molecule type" value="Genomic_DNA"/>
</dbReference>
<gene>
    <name evidence="1" type="ORF">A2W59_01700</name>
</gene>
<sequence length="182" mass="20125">MNLKKKNSINSLFCMTKWKKLTMRQKNKMTFLKKGFSLIEMMVAIAIGSVLVAVIVVSFSSFRNDKTVDIAADQVLSVINEARVKTVSSEDYSRFGVHFETSRVVLFKGDVFTEPNSSNIETPVSPLAEISDISLNGGGTNLVFQKLTGKTGNYGSLRIRLKSDNSKYKTISVKSTGIVNIQ</sequence>
<dbReference type="NCBIfam" id="TIGR02532">
    <property type="entry name" value="IV_pilin_GFxxxE"/>
    <property type="match status" value="1"/>
</dbReference>
<dbReference type="Proteomes" id="UP000178646">
    <property type="component" value="Unassembled WGS sequence"/>
</dbReference>
<organism evidence="1 2">
    <name type="scientific">Candidatus Terrybacteria bacterium RIFCSPHIGHO2_02_41_19</name>
    <dbReference type="NCBI Taxonomy" id="1802364"/>
    <lineage>
        <taxon>Bacteria</taxon>
        <taxon>Candidatus Terryibacteriota</taxon>
    </lineage>
</organism>